<dbReference type="SUPFAM" id="SSF103196">
    <property type="entry name" value="Roadblock/LC7 domain"/>
    <property type="match status" value="1"/>
</dbReference>
<evidence type="ECO:0000313" key="3">
    <source>
        <dbReference type="Proteomes" id="UP000184452"/>
    </source>
</evidence>
<dbReference type="SMART" id="SM00960">
    <property type="entry name" value="Robl_LC7"/>
    <property type="match status" value="1"/>
</dbReference>
<gene>
    <name evidence="2" type="ORF">SAMN05421803_12932</name>
</gene>
<dbReference type="RefSeq" id="WP_073383874.1">
    <property type="nucleotide sequence ID" value="NZ_FQZK01000029.1"/>
</dbReference>
<proteinExistence type="predicted"/>
<dbReference type="Gene3D" id="3.30.450.30">
    <property type="entry name" value="Dynein light chain 2a, cytoplasmic"/>
    <property type="match status" value="1"/>
</dbReference>
<feature type="domain" description="Roadblock/LAMTOR2" evidence="1">
    <location>
        <begin position="7"/>
        <end position="95"/>
    </location>
</feature>
<evidence type="ECO:0000259" key="1">
    <source>
        <dbReference type="SMART" id="SM00960"/>
    </source>
</evidence>
<evidence type="ECO:0000313" key="2">
    <source>
        <dbReference type="EMBL" id="SHK71566.1"/>
    </source>
</evidence>
<dbReference type="Proteomes" id="UP000184452">
    <property type="component" value="Unassembled WGS sequence"/>
</dbReference>
<name>A0A1M6UR45_9ACTN</name>
<dbReference type="STRING" id="758803.SAMN05421803_12932"/>
<dbReference type="InterPro" id="IPR004942">
    <property type="entry name" value="Roadblock/LAMTOR2_dom"/>
</dbReference>
<dbReference type="OrthoDB" id="4222880at2"/>
<reference evidence="2 3" key="1">
    <citation type="submission" date="2016-11" db="EMBL/GenBank/DDBJ databases">
        <authorList>
            <person name="Jaros S."/>
            <person name="Januszkiewicz K."/>
            <person name="Wedrychowicz H."/>
        </authorList>
    </citation>
    <scope>NUCLEOTIDE SEQUENCE [LARGE SCALE GENOMIC DNA]</scope>
    <source>
        <strain evidence="2 3">CGMCC 4.5723</strain>
    </source>
</reference>
<sequence length="125" mass="12711">MVQDEIARELAGLRERVTGVTGSVVAASDGLVVASDSPGGRAQALAALAAAGLGLAHRTSHEAALGPLREVETRCQGGHMVVYAVGAEALMAVLGDEGLDGATLRRESRGTVERIGRLLQVTGAL</sequence>
<organism evidence="2 3">
    <name type="scientific">Nocardiopsis flavescens</name>
    <dbReference type="NCBI Taxonomy" id="758803"/>
    <lineage>
        <taxon>Bacteria</taxon>
        <taxon>Bacillati</taxon>
        <taxon>Actinomycetota</taxon>
        <taxon>Actinomycetes</taxon>
        <taxon>Streptosporangiales</taxon>
        <taxon>Nocardiopsidaceae</taxon>
        <taxon>Nocardiopsis</taxon>
    </lineage>
</organism>
<dbReference type="EMBL" id="FQZK01000029">
    <property type="protein sequence ID" value="SHK71566.1"/>
    <property type="molecule type" value="Genomic_DNA"/>
</dbReference>
<protein>
    <recommendedName>
        <fullName evidence="1">Roadblock/LAMTOR2 domain-containing protein</fullName>
    </recommendedName>
</protein>
<dbReference type="Pfam" id="PF03259">
    <property type="entry name" value="Robl_LC7"/>
    <property type="match status" value="1"/>
</dbReference>
<accession>A0A1M6UR45</accession>
<dbReference type="AlphaFoldDB" id="A0A1M6UR45"/>
<keyword evidence="3" id="KW-1185">Reference proteome</keyword>